<proteinExistence type="predicted"/>
<feature type="compositionally biased region" description="Basic residues" evidence="1">
    <location>
        <begin position="1"/>
        <end position="11"/>
    </location>
</feature>
<protein>
    <submittedName>
        <fullName evidence="2">Uncharacterized protein</fullName>
    </submittedName>
</protein>
<evidence type="ECO:0000313" key="3">
    <source>
        <dbReference type="Proteomes" id="UP001362999"/>
    </source>
</evidence>
<dbReference type="AlphaFoldDB" id="A0AAV9Z9D4"/>
<gene>
    <name evidence="2" type="ORF">R3P38DRAFT_3238670</name>
</gene>
<organism evidence="2 3">
    <name type="scientific">Favolaschia claudopus</name>
    <dbReference type="NCBI Taxonomy" id="2862362"/>
    <lineage>
        <taxon>Eukaryota</taxon>
        <taxon>Fungi</taxon>
        <taxon>Dikarya</taxon>
        <taxon>Basidiomycota</taxon>
        <taxon>Agaricomycotina</taxon>
        <taxon>Agaricomycetes</taxon>
        <taxon>Agaricomycetidae</taxon>
        <taxon>Agaricales</taxon>
        <taxon>Marasmiineae</taxon>
        <taxon>Mycenaceae</taxon>
        <taxon>Favolaschia</taxon>
    </lineage>
</organism>
<dbReference type="EMBL" id="JAWWNJ010000178">
    <property type="protein sequence ID" value="KAK6974894.1"/>
    <property type="molecule type" value="Genomic_DNA"/>
</dbReference>
<evidence type="ECO:0000256" key="1">
    <source>
        <dbReference type="SAM" id="MobiDB-lite"/>
    </source>
</evidence>
<feature type="region of interest" description="Disordered" evidence="1">
    <location>
        <begin position="1"/>
        <end position="77"/>
    </location>
</feature>
<sequence length="167" mass="17552">MGKRRVGKRKTRESGGSGVKEGAVSVREGRRGRDTKPASTRSTGEDGIPDVRCRHGSGMGTSSSLPSRQSTASSSPSHILGLALDSLLLLQLPVLPANPPPSSSSPSSASTSACIIPTAYPRLFSPTAYASSSSSSIHRKALDLGVMIDDTPPSFHLIRYHPPPRLH</sequence>
<comment type="caution">
    <text evidence="2">The sequence shown here is derived from an EMBL/GenBank/DDBJ whole genome shotgun (WGS) entry which is preliminary data.</text>
</comment>
<keyword evidence="3" id="KW-1185">Reference proteome</keyword>
<reference evidence="2 3" key="1">
    <citation type="journal article" date="2024" name="J Genomics">
        <title>Draft genome sequencing and assembly of Favolaschia claudopus CIRM-BRFM 2984 isolated from oak limbs.</title>
        <authorList>
            <person name="Navarro D."/>
            <person name="Drula E."/>
            <person name="Chaduli D."/>
            <person name="Cazenave R."/>
            <person name="Ahrendt S."/>
            <person name="Wang J."/>
            <person name="Lipzen A."/>
            <person name="Daum C."/>
            <person name="Barry K."/>
            <person name="Grigoriev I.V."/>
            <person name="Favel A."/>
            <person name="Rosso M.N."/>
            <person name="Martin F."/>
        </authorList>
    </citation>
    <scope>NUCLEOTIDE SEQUENCE [LARGE SCALE GENOMIC DNA]</scope>
    <source>
        <strain evidence="2 3">CIRM-BRFM 2984</strain>
    </source>
</reference>
<dbReference type="Proteomes" id="UP001362999">
    <property type="component" value="Unassembled WGS sequence"/>
</dbReference>
<accession>A0AAV9Z9D4</accession>
<feature type="compositionally biased region" description="Low complexity" evidence="1">
    <location>
        <begin position="62"/>
        <end position="77"/>
    </location>
</feature>
<feature type="compositionally biased region" description="Basic and acidic residues" evidence="1">
    <location>
        <begin position="27"/>
        <end position="36"/>
    </location>
</feature>
<evidence type="ECO:0000313" key="2">
    <source>
        <dbReference type="EMBL" id="KAK6974894.1"/>
    </source>
</evidence>
<name>A0AAV9Z9D4_9AGAR</name>